<name>A0A5M3ZBS2_ASPTE</name>
<comment type="caution">
    <text evidence="1">The sequence shown here is derived from an EMBL/GenBank/DDBJ whole genome shotgun (WGS) entry which is preliminary data.</text>
</comment>
<keyword evidence="2" id="KW-1185">Reference proteome</keyword>
<sequence>MLFAIASLLTTALAAQGALAASTNSTLGTQNCHAADQFGKYKDVKARVQQFGASMTCYKKGGIISSGDSPISWYVTGANDKPGYNYGISWIDGCEGESQNSRTPVDGVTCEDLLIGNWKNCNNNGAGGWIDAGCVSVLTAGREQFRAA</sequence>
<dbReference type="Proteomes" id="UP000452235">
    <property type="component" value="Unassembled WGS sequence"/>
</dbReference>
<organism evidence="1 2">
    <name type="scientific">Aspergillus terreus</name>
    <dbReference type="NCBI Taxonomy" id="33178"/>
    <lineage>
        <taxon>Eukaryota</taxon>
        <taxon>Fungi</taxon>
        <taxon>Dikarya</taxon>
        <taxon>Ascomycota</taxon>
        <taxon>Pezizomycotina</taxon>
        <taxon>Eurotiomycetes</taxon>
        <taxon>Eurotiomycetidae</taxon>
        <taxon>Eurotiales</taxon>
        <taxon>Aspergillaceae</taxon>
        <taxon>Aspergillus</taxon>
        <taxon>Aspergillus subgen. Circumdati</taxon>
    </lineage>
</organism>
<dbReference type="VEuPathDB" id="FungiDB:ATEG_08216"/>
<gene>
    <name evidence="1" type="ORF">ATEIFO6365_0012018800</name>
</gene>
<evidence type="ECO:0000313" key="1">
    <source>
        <dbReference type="EMBL" id="GFF20432.1"/>
    </source>
</evidence>
<dbReference type="OrthoDB" id="1896086at2759"/>
<proteinExistence type="predicted"/>
<evidence type="ECO:0000313" key="2">
    <source>
        <dbReference type="Proteomes" id="UP000452235"/>
    </source>
</evidence>
<reference evidence="1 2" key="1">
    <citation type="submission" date="2020-01" db="EMBL/GenBank/DDBJ databases">
        <title>Aspergillus terreus IFO 6365 whole genome shotgun sequence.</title>
        <authorList>
            <person name="Kanamasa S."/>
            <person name="Takahashi H."/>
        </authorList>
    </citation>
    <scope>NUCLEOTIDE SEQUENCE [LARGE SCALE GENOMIC DNA]</scope>
    <source>
        <strain evidence="1 2">IFO 6365</strain>
    </source>
</reference>
<accession>A0A5M3ZBS2</accession>
<dbReference type="EMBL" id="BLJY01000012">
    <property type="protein sequence ID" value="GFF20432.1"/>
    <property type="molecule type" value="Genomic_DNA"/>
</dbReference>
<dbReference type="AlphaFoldDB" id="A0A5M3ZBS2"/>
<protein>
    <submittedName>
        <fullName evidence="1">Uncharacterized protein</fullName>
    </submittedName>
</protein>